<accession>A0ABZ1YE33</accession>
<gene>
    <name evidence="1" type="ORF">OIE82_27255</name>
</gene>
<dbReference type="RefSeq" id="WP_395759502.1">
    <property type="nucleotide sequence ID" value="NZ_CP109207.1"/>
</dbReference>
<proteinExistence type="predicted"/>
<reference evidence="1" key="1">
    <citation type="submission" date="2022-10" db="EMBL/GenBank/DDBJ databases">
        <title>The complete genomes of actinobacterial strains from the NBC collection.</title>
        <authorList>
            <person name="Joergensen T.S."/>
            <person name="Alvarez Arevalo M."/>
            <person name="Sterndorff E.B."/>
            <person name="Faurdal D."/>
            <person name="Vuksanovic O."/>
            <person name="Mourched A.-S."/>
            <person name="Charusanti P."/>
            <person name="Shaw S."/>
            <person name="Blin K."/>
            <person name="Weber T."/>
        </authorList>
    </citation>
    <scope>NUCLEOTIDE SEQUENCE [LARGE SCALE GENOMIC DNA]</scope>
    <source>
        <strain evidence="1">NBC 01686</strain>
    </source>
</reference>
<protein>
    <recommendedName>
        <fullName evidence="2">DUF4926 domain-containing protein</fullName>
    </recommendedName>
</protein>
<name>A0ABZ1YE33_9ACTN</name>
<evidence type="ECO:0008006" key="2">
    <source>
        <dbReference type="Google" id="ProtNLM"/>
    </source>
</evidence>
<organism evidence="1">
    <name type="scientific">Streptomyces althioticus</name>
    <dbReference type="NCBI Taxonomy" id="83380"/>
    <lineage>
        <taxon>Bacteria</taxon>
        <taxon>Bacillati</taxon>
        <taxon>Actinomycetota</taxon>
        <taxon>Actinomycetes</taxon>
        <taxon>Kitasatosporales</taxon>
        <taxon>Streptomycetaceae</taxon>
        <taxon>Streptomyces</taxon>
        <taxon>Streptomyces althioticus group</taxon>
    </lineage>
</organism>
<evidence type="ECO:0000313" key="1">
    <source>
        <dbReference type="EMBL" id="WUU56642.1"/>
    </source>
</evidence>
<dbReference type="EMBL" id="CP109207">
    <property type="protein sequence ID" value="WUU56642.1"/>
    <property type="molecule type" value="Genomic_DNA"/>
</dbReference>
<sequence>MFKEHDEVTVVSDDQWDGAVGVVVEFNPWGESEVRVLLEDEDTPLWFFFSELRKVGA</sequence>